<gene>
    <name evidence="2" type="ORF">FB45DRAFT_886947</name>
</gene>
<dbReference type="AlphaFoldDB" id="A0AAD7CIJ5"/>
<dbReference type="Gene3D" id="2.60.40.640">
    <property type="match status" value="1"/>
</dbReference>
<dbReference type="Proteomes" id="UP001221142">
    <property type="component" value="Unassembled WGS sequence"/>
</dbReference>
<keyword evidence="3" id="KW-1185">Reference proteome</keyword>
<dbReference type="Pfam" id="PF00339">
    <property type="entry name" value="Arrestin_N"/>
    <property type="match status" value="1"/>
</dbReference>
<dbReference type="InterPro" id="IPR014752">
    <property type="entry name" value="Arrestin-like_C"/>
</dbReference>
<comment type="caution">
    <text evidence="2">The sequence shown here is derived from an EMBL/GenBank/DDBJ whole genome shotgun (WGS) entry which is preliminary data.</text>
</comment>
<evidence type="ECO:0000259" key="1">
    <source>
        <dbReference type="Pfam" id="PF00339"/>
    </source>
</evidence>
<protein>
    <recommendedName>
        <fullName evidence="1">Arrestin-like N-terminal domain-containing protein</fullName>
    </recommendedName>
</protein>
<sequence length="400" mass="44683">MPPAKETRNPFLADDESEVQPPQNLKEYAYQLKPWLTLALLGLENTADNSKNVPIILDGQAVTGEVRLDLGSRGDAGSIRAISISIRGRIITGAAPSEMVTSLEIPSTLWTRTPTTKLKGQHVLPFSMTLPPSVSLPSFGGQKEEFRLPPSFYERHTRAQVEYDVTVHLTRKMRPDYRLSTVINYMPVSRPGPPSGLRQLAYQQHVPLPGPDSDPEGWRTSHFVKTQGRLTSTSRLVEARCNLSLATPLCYTRGTTIPCAIVIESSDPHTLDLLSFPDSIALRLRRNVRFHSGEKNPTHYTELAKLVWKEELDHSELASWRPAAEKVLDSDAIAMYAHRRTLKGEIHLRSDLIPSAAMAHFRIEYSVVLFPFDAPDYESLDGEPLIMEPVEIASDYPDAL</sequence>
<evidence type="ECO:0000313" key="3">
    <source>
        <dbReference type="Proteomes" id="UP001221142"/>
    </source>
</evidence>
<dbReference type="InterPro" id="IPR011021">
    <property type="entry name" value="Arrestin-like_N"/>
</dbReference>
<name>A0AAD7CIJ5_9AGAR</name>
<reference evidence="2" key="1">
    <citation type="submission" date="2023-03" db="EMBL/GenBank/DDBJ databases">
        <title>Massive genome expansion in bonnet fungi (Mycena s.s.) driven by repeated elements and novel gene families across ecological guilds.</title>
        <authorList>
            <consortium name="Lawrence Berkeley National Laboratory"/>
            <person name="Harder C.B."/>
            <person name="Miyauchi S."/>
            <person name="Viragh M."/>
            <person name="Kuo A."/>
            <person name="Thoen E."/>
            <person name="Andreopoulos B."/>
            <person name="Lu D."/>
            <person name="Skrede I."/>
            <person name="Drula E."/>
            <person name="Henrissat B."/>
            <person name="Morin E."/>
            <person name="Kohler A."/>
            <person name="Barry K."/>
            <person name="LaButti K."/>
            <person name="Morin E."/>
            <person name="Salamov A."/>
            <person name="Lipzen A."/>
            <person name="Mereny Z."/>
            <person name="Hegedus B."/>
            <person name="Baldrian P."/>
            <person name="Stursova M."/>
            <person name="Weitz H."/>
            <person name="Taylor A."/>
            <person name="Grigoriev I.V."/>
            <person name="Nagy L.G."/>
            <person name="Martin F."/>
            <person name="Kauserud H."/>
        </authorList>
    </citation>
    <scope>NUCLEOTIDE SEQUENCE</scope>
    <source>
        <strain evidence="2">9284</strain>
    </source>
</reference>
<evidence type="ECO:0000313" key="2">
    <source>
        <dbReference type="EMBL" id="KAJ7650108.1"/>
    </source>
</evidence>
<dbReference type="EMBL" id="JARKIF010000001">
    <property type="protein sequence ID" value="KAJ7650108.1"/>
    <property type="molecule type" value="Genomic_DNA"/>
</dbReference>
<organism evidence="2 3">
    <name type="scientific">Roridomyces roridus</name>
    <dbReference type="NCBI Taxonomy" id="1738132"/>
    <lineage>
        <taxon>Eukaryota</taxon>
        <taxon>Fungi</taxon>
        <taxon>Dikarya</taxon>
        <taxon>Basidiomycota</taxon>
        <taxon>Agaricomycotina</taxon>
        <taxon>Agaricomycetes</taxon>
        <taxon>Agaricomycetidae</taxon>
        <taxon>Agaricales</taxon>
        <taxon>Marasmiineae</taxon>
        <taxon>Mycenaceae</taxon>
        <taxon>Roridomyces</taxon>
    </lineage>
</organism>
<accession>A0AAD7CIJ5</accession>
<proteinExistence type="predicted"/>
<feature type="domain" description="Arrestin-like N-terminal" evidence="1">
    <location>
        <begin position="59"/>
        <end position="183"/>
    </location>
</feature>